<evidence type="ECO:0000313" key="5">
    <source>
        <dbReference type="EMBL" id="TCL37432.1"/>
    </source>
</evidence>
<keyword evidence="1 2" id="KW-0238">DNA-binding</keyword>
<dbReference type="GO" id="GO:0006310">
    <property type="term" value="P:DNA recombination"/>
    <property type="evidence" value="ECO:0007669"/>
    <property type="project" value="UniProtKB-KW"/>
</dbReference>
<keyword evidence="2" id="KW-0234">DNA repair</keyword>
<dbReference type="GO" id="GO:0006303">
    <property type="term" value="P:double-strand break repair via nonhomologous end joining"/>
    <property type="evidence" value="ECO:0007669"/>
    <property type="project" value="UniProtKB-UniRule"/>
</dbReference>
<dbReference type="EMBL" id="SLUI01000006">
    <property type="protein sequence ID" value="TCL37432.1"/>
    <property type="molecule type" value="Genomic_DNA"/>
</dbReference>
<keyword evidence="2" id="KW-0227">DNA damage</keyword>
<evidence type="ECO:0000256" key="1">
    <source>
        <dbReference type="ARBA" id="ARBA00023125"/>
    </source>
</evidence>
<evidence type="ECO:0000259" key="4">
    <source>
        <dbReference type="SMART" id="SM00559"/>
    </source>
</evidence>
<evidence type="ECO:0000256" key="2">
    <source>
        <dbReference type="HAMAP-Rule" id="MF_01875"/>
    </source>
</evidence>
<feature type="region of interest" description="Disordered" evidence="3">
    <location>
        <begin position="254"/>
        <end position="278"/>
    </location>
</feature>
<accession>A0A4V2Q8N8</accession>
<dbReference type="HAMAP" id="MF_01875">
    <property type="entry name" value="Prokaryotic_Ku"/>
    <property type="match status" value="1"/>
</dbReference>
<protein>
    <recommendedName>
        <fullName evidence="2">Non-homologous end joining protein Ku</fullName>
    </recommendedName>
</protein>
<dbReference type="Gene3D" id="2.40.290.10">
    <property type="match status" value="1"/>
</dbReference>
<reference evidence="5 6" key="1">
    <citation type="submission" date="2019-03" db="EMBL/GenBank/DDBJ databases">
        <title>Genomic Encyclopedia of Type Strains, Phase IV (KMG-IV): sequencing the most valuable type-strain genomes for metagenomic binning, comparative biology and taxonomic classification.</title>
        <authorList>
            <person name="Goeker M."/>
        </authorList>
    </citation>
    <scope>NUCLEOTIDE SEQUENCE [LARGE SCALE GENOMIC DNA]</scope>
    <source>
        <strain evidence="5 6">DSM 15969</strain>
    </source>
</reference>
<dbReference type="Proteomes" id="UP000295063">
    <property type="component" value="Unassembled WGS sequence"/>
</dbReference>
<feature type="domain" description="Ku" evidence="4">
    <location>
        <begin position="53"/>
        <end position="181"/>
    </location>
</feature>
<comment type="subunit">
    <text evidence="2">Homodimer. Interacts with LigD.</text>
</comment>
<sequence>MARPMWNGSISFGLVNVPIKMFNSVRKKTLHFNQLRASDGCRIRLKKVCSSDGTEVENENIIRGYEISPERYVTITDEELQVLNPKTTRSIDIEDFVSLEEIDPLYFEQSYYLVPDKGAAKAYSLLFTAMKKTNKIAIARIVMRNKQYLAAIRPAGRALSLSTMYFADEIISQDDLEALPEDIEPSERELAMAEQLISSLSAPFEPEKYKDEYREKMLDLIEKKAEGQTVTLQPAAPEGGKVIDLMAALEASLKAMKKEGSPETEKPARTRRKKASAQ</sequence>
<proteinExistence type="inferred from homology"/>
<dbReference type="PANTHER" id="PTHR41251">
    <property type="entry name" value="NON-HOMOLOGOUS END JOINING PROTEIN KU"/>
    <property type="match status" value="1"/>
</dbReference>
<dbReference type="SMART" id="SM00559">
    <property type="entry name" value="Ku78"/>
    <property type="match status" value="1"/>
</dbReference>
<evidence type="ECO:0000256" key="3">
    <source>
        <dbReference type="SAM" id="MobiDB-lite"/>
    </source>
</evidence>
<dbReference type="RefSeq" id="WP_132080009.1">
    <property type="nucleotide sequence ID" value="NZ_SLUI01000006.1"/>
</dbReference>
<comment type="similarity">
    <text evidence="2">Belongs to the prokaryotic Ku family.</text>
</comment>
<dbReference type="InterPro" id="IPR009187">
    <property type="entry name" value="Prok_Ku"/>
</dbReference>
<feature type="compositionally biased region" description="Basic and acidic residues" evidence="3">
    <location>
        <begin position="256"/>
        <end position="268"/>
    </location>
</feature>
<feature type="compositionally biased region" description="Basic residues" evidence="3">
    <location>
        <begin position="269"/>
        <end position="278"/>
    </location>
</feature>
<keyword evidence="2" id="KW-0233">DNA recombination</keyword>
<name>A0A4V2Q8N8_9FIRM</name>
<organism evidence="5 6">
    <name type="scientific">Anaerospora hongkongensis</name>
    <dbReference type="NCBI Taxonomy" id="244830"/>
    <lineage>
        <taxon>Bacteria</taxon>
        <taxon>Bacillati</taxon>
        <taxon>Bacillota</taxon>
        <taxon>Negativicutes</taxon>
        <taxon>Selenomonadales</taxon>
        <taxon>Sporomusaceae</taxon>
        <taxon>Anaerospora</taxon>
    </lineage>
</organism>
<dbReference type="InterPro" id="IPR016194">
    <property type="entry name" value="SPOC-like_C_dom_sf"/>
</dbReference>
<evidence type="ECO:0000313" key="6">
    <source>
        <dbReference type="Proteomes" id="UP000295063"/>
    </source>
</evidence>
<comment type="function">
    <text evidence="2">With LigD forms a non-homologous end joining (NHEJ) DNA repair enzyme, which repairs dsDNA breaks with reduced fidelity. Binds linear dsDNA with 5'- and 3'- overhangs but not closed circular dsDNA nor ssDNA. Recruits and stimulates the ligase activity of LigD.</text>
</comment>
<dbReference type="NCBIfam" id="TIGR02772">
    <property type="entry name" value="Ku_bact"/>
    <property type="match status" value="1"/>
</dbReference>
<keyword evidence="6" id="KW-1185">Reference proteome</keyword>
<gene>
    <name evidence="2" type="primary">ku</name>
    <name evidence="5" type="ORF">EV210_106301</name>
</gene>
<dbReference type="OrthoDB" id="9795084at2"/>
<dbReference type="AlphaFoldDB" id="A0A4V2Q8N8"/>
<dbReference type="GO" id="GO:0003690">
    <property type="term" value="F:double-stranded DNA binding"/>
    <property type="evidence" value="ECO:0007669"/>
    <property type="project" value="UniProtKB-UniRule"/>
</dbReference>
<comment type="caution">
    <text evidence="5">The sequence shown here is derived from an EMBL/GenBank/DDBJ whole genome shotgun (WGS) entry which is preliminary data.</text>
</comment>
<dbReference type="CDD" id="cd00789">
    <property type="entry name" value="KU_like"/>
    <property type="match status" value="1"/>
</dbReference>
<dbReference type="InterPro" id="IPR006164">
    <property type="entry name" value="DNA_bd_Ku70/Ku80"/>
</dbReference>
<dbReference type="SUPFAM" id="SSF100939">
    <property type="entry name" value="SPOC domain-like"/>
    <property type="match status" value="1"/>
</dbReference>
<dbReference type="PIRSF" id="PIRSF006493">
    <property type="entry name" value="Prok_Ku"/>
    <property type="match status" value="1"/>
</dbReference>
<dbReference type="Pfam" id="PF02735">
    <property type="entry name" value="Ku"/>
    <property type="match status" value="1"/>
</dbReference>
<dbReference type="PANTHER" id="PTHR41251:SF1">
    <property type="entry name" value="NON-HOMOLOGOUS END JOINING PROTEIN KU"/>
    <property type="match status" value="1"/>
</dbReference>